<keyword evidence="1" id="KW-0378">Hydrolase</keyword>
<dbReference type="Pfam" id="PF08282">
    <property type="entry name" value="Hydrolase_3"/>
    <property type="match status" value="1"/>
</dbReference>
<dbReference type="SUPFAM" id="SSF56784">
    <property type="entry name" value="HAD-like"/>
    <property type="match status" value="1"/>
</dbReference>
<proteinExistence type="predicted"/>
<dbReference type="RefSeq" id="WP_144076153.1">
    <property type="nucleotide sequence ID" value="NZ_CP076129.1"/>
</dbReference>
<dbReference type="PANTHER" id="PTHR10000:SF8">
    <property type="entry name" value="HAD SUPERFAMILY HYDROLASE-LIKE, TYPE 3"/>
    <property type="match status" value="1"/>
</dbReference>
<dbReference type="Gene3D" id="3.30.1240.10">
    <property type="match status" value="1"/>
</dbReference>
<dbReference type="PANTHER" id="PTHR10000">
    <property type="entry name" value="PHOSPHOSERINE PHOSPHATASE"/>
    <property type="match status" value="1"/>
</dbReference>
<accession>A0ABX8H0X8</accession>
<dbReference type="EMBL" id="CP076129">
    <property type="protein sequence ID" value="QWG09480.1"/>
    <property type="molecule type" value="Genomic_DNA"/>
</dbReference>
<dbReference type="SFLD" id="SFLDS00003">
    <property type="entry name" value="Haloacid_Dehalogenase"/>
    <property type="match status" value="1"/>
</dbReference>
<dbReference type="GO" id="GO:0016787">
    <property type="term" value="F:hydrolase activity"/>
    <property type="evidence" value="ECO:0007669"/>
    <property type="project" value="UniProtKB-KW"/>
</dbReference>
<evidence type="ECO:0000313" key="1">
    <source>
        <dbReference type="EMBL" id="QWG09480.1"/>
    </source>
</evidence>
<organism evidence="1 2">
    <name type="scientific">Flammeovirga kamogawensis</name>
    <dbReference type="NCBI Taxonomy" id="373891"/>
    <lineage>
        <taxon>Bacteria</taxon>
        <taxon>Pseudomonadati</taxon>
        <taxon>Bacteroidota</taxon>
        <taxon>Cytophagia</taxon>
        <taxon>Cytophagales</taxon>
        <taxon>Flammeovirgaceae</taxon>
        <taxon>Flammeovirga</taxon>
    </lineage>
</organism>
<sequence length="275" mass="30834">MNLGYKMLVLDMDDTLLRDDHTISDRNKSVLRKAQENGIKVVLASGRPTPAMIEFARDLELDTFGSYIISYNGGTLIDMVDESIMFSQSLSKNDIHALSDFAKKNNVDIITYTNDSIISESHSEFIQVEIDITKMRFDQVGDFKKATDFDAVKCIMLEDPTYLKTIKPLLVKEFPNLNCSFSKPFFLEVTQNGIDKAATIQRLCEFTGIKQEEVIAVGNAGNDLSMVEFAGLGVWVDNVTPELRDKADVIVSSNNDDGVAEVVEQYLLKEQMVFN</sequence>
<dbReference type="NCBIfam" id="TIGR00099">
    <property type="entry name" value="Cof-subfamily"/>
    <property type="match status" value="1"/>
</dbReference>
<gene>
    <name evidence="1" type="ORF">KM029_23015</name>
</gene>
<dbReference type="InterPro" id="IPR036412">
    <property type="entry name" value="HAD-like_sf"/>
</dbReference>
<dbReference type="InterPro" id="IPR023214">
    <property type="entry name" value="HAD_sf"/>
</dbReference>
<dbReference type="InterPro" id="IPR000150">
    <property type="entry name" value="Cof"/>
</dbReference>
<reference evidence="1 2" key="1">
    <citation type="submission" date="2021-05" db="EMBL/GenBank/DDBJ databases">
        <title>Comparative genomic studies on the polysaccharide-degrading batcterial strains of the Flammeovirga genus.</title>
        <authorList>
            <person name="Zewei F."/>
            <person name="Zheng Z."/>
            <person name="Yu L."/>
            <person name="Ruyue G."/>
            <person name="Yanhong M."/>
            <person name="Yuanyuan C."/>
            <person name="Jingyan G."/>
            <person name="Wenjun H."/>
        </authorList>
    </citation>
    <scope>NUCLEOTIDE SEQUENCE [LARGE SCALE GENOMIC DNA]</scope>
    <source>
        <strain evidence="1 2">YS10</strain>
    </source>
</reference>
<dbReference type="SFLD" id="SFLDG01140">
    <property type="entry name" value="C2.B:_Phosphomannomutase_and_P"/>
    <property type="match status" value="1"/>
</dbReference>
<dbReference type="NCBIfam" id="TIGR01484">
    <property type="entry name" value="HAD-SF-IIB"/>
    <property type="match status" value="1"/>
</dbReference>
<name>A0ABX8H0X8_9BACT</name>
<keyword evidence="2" id="KW-1185">Reference proteome</keyword>
<dbReference type="Gene3D" id="3.40.50.1000">
    <property type="entry name" value="HAD superfamily/HAD-like"/>
    <property type="match status" value="1"/>
</dbReference>
<evidence type="ECO:0000313" key="2">
    <source>
        <dbReference type="Proteomes" id="UP000682802"/>
    </source>
</evidence>
<dbReference type="CDD" id="cd07516">
    <property type="entry name" value="HAD_Pase"/>
    <property type="match status" value="1"/>
</dbReference>
<dbReference type="InterPro" id="IPR006379">
    <property type="entry name" value="HAD-SF_hydro_IIB"/>
</dbReference>
<protein>
    <submittedName>
        <fullName evidence="1">Cof-type HAD-IIB family hydrolase</fullName>
    </submittedName>
</protein>
<dbReference type="Proteomes" id="UP000682802">
    <property type="component" value="Chromosome 2"/>
</dbReference>